<dbReference type="CDD" id="cd04233">
    <property type="entry name" value="Auracyanin"/>
    <property type="match status" value="1"/>
</dbReference>
<evidence type="ECO:0000256" key="5">
    <source>
        <dbReference type="SAM" id="MobiDB-lite"/>
    </source>
</evidence>
<feature type="region of interest" description="Disordered" evidence="5">
    <location>
        <begin position="540"/>
        <end position="570"/>
    </location>
</feature>
<evidence type="ECO:0000313" key="9">
    <source>
        <dbReference type="Proteomes" id="UP001501508"/>
    </source>
</evidence>
<dbReference type="InterPro" id="IPR011041">
    <property type="entry name" value="Quinoprot_gluc/sorb_DH_b-prop"/>
</dbReference>
<evidence type="ECO:0000256" key="6">
    <source>
        <dbReference type="SAM" id="SignalP"/>
    </source>
</evidence>
<evidence type="ECO:0000256" key="4">
    <source>
        <dbReference type="ARBA" id="ARBA00023008"/>
    </source>
</evidence>
<feature type="signal peptide" evidence="6">
    <location>
        <begin position="1"/>
        <end position="20"/>
    </location>
</feature>
<feature type="domain" description="Blue (type 1) copper" evidence="7">
    <location>
        <begin position="583"/>
        <end position="692"/>
    </location>
</feature>
<dbReference type="Gene3D" id="2.60.40.420">
    <property type="entry name" value="Cupredoxins - blue copper proteins"/>
    <property type="match status" value="1"/>
</dbReference>
<dbReference type="Pfam" id="PF00127">
    <property type="entry name" value="Copper-bind"/>
    <property type="match status" value="1"/>
</dbReference>
<protein>
    <recommendedName>
        <fullName evidence="7">Blue (type 1) copper domain-containing protein</fullName>
    </recommendedName>
</protein>
<gene>
    <name evidence="8" type="ORF">GCM10023091_10120</name>
</gene>
<evidence type="ECO:0000313" key="8">
    <source>
        <dbReference type="EMBL" id="GAA4434740.1"/>
    </source>
</evidence>
<organism evidence="8 9">
    <name type="scientific">Ravibacter arvi</name>
    <dbReference type="NCBI Taxonomy" id="2051041"/>
    <lineage>
        <taxon>Bacteria</taxon>
        <taxon>Pseudomonadati</taxon>
        <taxon>Bacteroidota</taxon>
        <taxon>Cytophagia</taxon>
        <taxon>Cytophagales</taxon>
        <taxon>Spirosomataceae</taxon>
        <taxon>Ravibacter</taxon>
    </lineage>
</organism>
<comment type="caution">
    <text evidence="8">The sequence shown here is derived from an EMBL/GenBank/DDBJ whole genome shotgun (WGS) entry which is preliminary data.</text>
</comment>
<evidence type="ECO:0000256" key="1">
    <source>
        <dbReference type="ARBA" id="ARBA00022448"/>
    </source>
</evidence>
<dbReference type="PANTHER" id="PTHR33546">
    <property type="entry name" value="LARGE, MULTIFUNCTIONAL SECRETED PROTEIN-RELATED"/>
    <property type="match status" value="1"/>
</dbReference>
<dbReference type="InterPro" id="IPR000923">
    <property type="entry name" value="BlueCu_1"/>
</dbReference>
<keyword evidence="3" id="KW-0249">Electron transport</keyword>
<dbReference type="RefSeq" id="WP_345026989.1">
    <property type="nucleotide sequence ID" value="NZ_BAABEY010000011.1"/>
</dbReference>
<dbReference type="InterPro" id="IPR011042">
    <property type="entry name" value="6-blade_b-propeller_TolB-like"/>
</dbReference>
<keyword evidence="4" id="KW-0186">Copper</keyword>
<name>A0ABP8LT17_9BACT</name>
<proteinExistence type="predicted"/>
<dbReference type="SUPFAM" id="SSF50952">
    <property type="entry name" value="Soluble quinoprotein glucose dehydrogenase"/>
    <property type="match status" value="1"/>
</dbReference>
<keyword evidence="9" id="KW-1185">Reference proteome</keyword>
<dbReference type="PANTHER" id="PTHR33546:SF1">
    <property type="entry name" value="LARGE, MULTIFUNCTIONAL SECRETED PROTEIN"/>
    <property type="match status" value="1"/>
</dbReference>
<keyword evidence="1" id="KW-0813">Transport</keyword>
<keyword evidence="6" id="KW-0732">Signal</keyword>
<feature type="chain" id="PRO_5045077765" description="Blue (type 1) copper domain-containing protein" evidence="6">
    <location>
        <begin position="21"/>
        <end position="694"/>
    </location>
</feature>
<accession>A0ABP8LT17</accession>
<dbReference type="EMBL" id="BAABEY010000011">
    <property type="protein sequence ID" value="GAA4434740.1"/>
    <property type="molecule type" value="Genomic_DNA"/>
</dbReference>
<reference evidence="9" key="1">
    <citation type="journal article" date="2019" name="Int. J. Syst. Evol. Microbiol.">
        <title>The Global Catalogue of Microorganisms (GCM) 10K type strain sequencing project: providing services to taxonomists for standard genome sequencing and annotation.</title>
        <authorList>
            <consortium name="The Broad Institute Genomics Platform"/>
            <consortium name="The Broad Institute Genome Sequencing Center for Infectious Disease"/>
            <person name="Wu L."/>
            <person name="Ma J."/>
        </authorList>
    </citation>
    <scope>NUCLEOTIDE SEQUENCE [LARGE SCALE GENOMIC DNA]</scope>
    <source>
        <strain evidence="9">JCM 31920</strain>
    </source>
</reference>
<dbReference type="Gene3D" id="2.120.10.30">
    <property type="entry name" value="TolB, C-terminal domain"/>
    <property type="match status" value="1"/>
</dbReference>
<evidence type="ECO:0000259" key="7">
    <source>
        <dbReference type="Pfam" id="PF00127"/>
    </source>
</evidence>
<evidence type="ECO:0000256" key="2">
    <source>
        <dbReference type="ARBA" id="ARBA00022723"/>
    </source>
</evidence>
<dbReference type="InterPro" id="IPR028871">
    <property type="entry name" value="BlueCu_1_BS"/>
</dbReference>
<sequence>MNNFLYAGFRRKYLVILAMAAQIVPAVSQTRELPATESDFYSMRSLPVPEGVVLEVGGMVTLPNGSLAVATRRGDVWLIENPDGKGSGRPNYRKFASGLHEILGLAYHDGDLIMAQRGELTRLKDTNKDGKADVYETVYSWPISGHYHEYSYGPRFLPDGSMIVTGNVAFGDNDWWAGQSRVPWRGWAMRITLDGKMEPWAAGMRSPAGIGVVDGELFYSENQGDWMGSGYLTHLEKGDFVGHPAGLRWADRPESPVKVRQSDIYARVDPRESPAGGPYVKPENLAERGKTLADVQKEVSGIKTPAVWLPHGILGISTSDIVTIPKGEDFGPFGGQLLVGDEGQSKIARVFLEKVKGQYQGGAVLFREGFQSGVLRMAWGHDNSLYVGQTNRGWGSTGPDDFGLQRLVYSGKTPFEILNVVSQPDGFEITFTQPVSRSAAEDVNGYEITGFTYKYHPVYGSPVIDDQNCAISGIKVSPDRKKVRLLVSGLREKYIHEIKLAGIANEAGDKLLHNTAYYTLNVKPDGAKMTGYKAVKAGDKKTPAEAAGNHAHHGPKLAKRTTEQPADWTNGPDQRFVLGTEPGLHFDRKELVVKAGSRVMLTMTNTDDMPHNFLLVTKGSANLVGEAAINLGLKGNEMGYIPDLPQVLYHTKLIGPGAADTIYFVAPTEPGEYTYVCTYPGHYFSMQGTLRVAP</sequence>
<keyword evidence="2" id="KW-0479">Metal-binding</keyword>
<dbReference type="PROSITE" id="PS00196">
    <property type="entry name" value="COPPER_BLUE"/>
    <property type="match status" value="1"/>
</dbReference>
<dbReference type="Proteomes" id="UP001501508">
    <property type="component" value="Unassembled WGS sequence"/>
</dbReference>
<dbReference type="SUPFAM" id="SSF49503">
    <property type="entry name" value="Cupredoxins"/>
    <property type="match status" value="1"/>
</dbReference>
<dbReference type="InterPro" id="IPR008972">
    <property type="entry name" value="Cupredoxin"/>
</dbReference>
<feature type="compositionally biased region" description="Basic residues" evidence="5">
    <location>
        <begin position="550"/>
        <end position="559"/>
    </location>
</feature>
<evidence type="ECO:0000256" key="3">
    <source>
        <dbReference type="ARBA" id="ARBA00022982"/>
    </source>
</evidence>